<evidence type="ECO:0000256" key="1">
    <source>
        <dbReference type="ARBA" id="ARBA00022490"/>
    </source>
</evidence>
<dbReference type="EC" id="2.8.1.1" evidence="3"/>
<reference evidence="6" key="1">
    <citation type="submission" date="2012-11" db="EMBL/GenBank/DDBJ databases">
        <authorList>
            <person name="Singh A."/>
            <person name="Pinnaka A.K."/>
            <person name="Vaidya B."/>
        </authorList>
    </citation>
    <scope>NUCLEOTIDE SEQUENCE [LARGE SCALE GENOMIC DNA]</scope>
    <source>
        <strain evidence="6">AK23</strain>
    </source>
</reference>
<dbReference type="AlphaFoldDB" id="W9UTW1"/>
<dbReference type="SUPFAM" id="SSF52821">
    <property type="entry name" value="Rhodanese/Cell cycle control phosphatase"/>
    <property type="match status" value="1"/>
</dbReference>
<dbReference type="PROSITE" id="PS50206">
    <property type="entry name" value="RHODANESE_3"/>
    <property type="match status" value="1"/>
</dbReference>
<reference evidence="5 6" key="2">
    <citation type="journal article" date="2015" name="Syst. Appl. Microbiol.">
        <title>Nitrincola nitratireducens sp. nov. isolated from a haloalkaline crater lake.</title>
        <authorList>
            <person name="Singh A."/>
            <person name="Vaidya B."/>
            <person name="Tanuku N.R."/>
            <person name="Pinnaka A.K."/>
        </authorList>
    </citation>
    <scope>NUCLEOTIDE SEQUENCE [LARGE SCALE GENOMIC DNA]</scope>
    <source>
        <strain evidence="5 6">AK23</strain>
    </source>
</reference>
<evidence type="ECO:0000313" key="5">
    <source>
        <dbReference type="EMBL" id="EXJ10668.1"/>
    </source>
</evidence>
<dbReference type="InterPro" id="IPR050229">
    <property type="entry name" value="GlpE_sulfurtransferase"/>
</dbReference>
<evidence type="ECO:0000256" key="3">
    <source>
        <dbReference type="HAMAP-Rule" id="MF_01009"/>
    </source>
</evidence>
<dbReference type="CDD" id="cd01444">
    <property type="entry name" value="GlpE_ST"/>
    <property type="match status" value="1"/>
</dbReference>
<comment type="catalytic activity">
    <reaction evidence="3">
        <text>thiosulfate + hydrogen cyanide = thiocyanate + sulfite + 2 H(+)</text>
        <dbReference type="Rhea" id="RHEA:16881"/>
        <dbReference type="ChEBI" id="CHEBI:15378"/>
        <dbReference type="ChEBI" id="CHEBI:17359"/>
        <dbReference type="ChEBI" id="CHEBI:18022"/>
        <dbReference type="ChEBI" id="CHEBI:18407"/>
        <dbReference type="ChEBI" id="CHEBI:33542"/>
        <dbReference type="EC" id="2.8.1.1"/>
    </reaction>
</comment>
<sequence>MSSFKHLSPQAAVELMEQGANLVDIRDIQSYNSAHIPTAIHLNNDNLPQFLDQASREKPLIVCCYHGISSQSAADYLVGQGFSDVYSLDGGFEGWKQLFPDACES</sequence>
<dbReference type="InterPro" id="IPR023695">
    <property type="entry name" value="Thiosulf_sulfurTrfase"/>
</dbReference>
<dbReference type="Proteomes" id="UP000019464">
    <property type="component" value="Unassembled WGS sequence"/>
</dbReference>
<gene>
    <name evidence="3 5" type="primary">glpE</name>
    <name evidence="5" type="ORF">D791_02273</name>
</gene>
<dbReference type="OrthoDB" id="9811849at2"/>
<dbReference type="Pfam" id="PF00581">
    <property type="entry name" value="Rhodanese"/>
    <property type="match status" value="1"/>
</dbReference>
<comment type="catalytic activity">
    <reaction evidence="3">
        <text>thiosulfate + [thioredoxin]-dithiol = [thioredoxin]-disulfide + hydrogen sulfide + sulfite + 2 H(+)</text>
        <dbReference type="Rhea" id="RHEA:83859"/>
        <dbReference type="Rhea" id="RHEA-COMP:10698"/>
        <dbReference type="Rhea" id="RHEA-COMP:10700"/>
        <dbReference type="ChEBI" id="CHEBI:15378"/>
        <dbReference type="ChEBI" id="CHEBI:17359"/>
        <dbReference type="ChEBI" id="CHEBI:29919"/>
        <dbReference type="ChEBI" id="CHEBI:29950"/>
        <dbReference type="ChEBI" id="CHEBI:33542"/>
        <dbReference type="ChEBI" id="CHEBI:50058"/>
    </reaction>
</comment>
<keyword evidence="2 3" id="KW-0808">Transferase</keyword>
<dbReference type="RefSeq" id="WP_036511291.1">
    <property type="nucleotide sequence ID" value="NZ_AONB01000011.1"/>
</dbReference>
<dbReference type="GO" id="GO:0005737">
    <property type="term" value="C:cytoplasm"/>
    <property type="evidence" value="ECO:0007669"/>
    <property type="project" value="UniProtKB-SubCell"/>
</dbReference>
<dbReference type="PANTHER" id="PTHR43031">
    <property type="entry name" value="FAD-DEPENDENT OXIDOREDUCTASE"/>
    <property type="match status" value="1"/>
</dbReference>
<accession>W9UTW1</accession>
<organism evidence="5 6">
    <name type="scientific">Nitrincola nitratireducens</name>
    <dbReference type="NCBI Taxonomy" id="1229521"/>
    <lineage>
        <taxon>Bacteria</taxon>
        <taxon>Pseudomonadati</taxon>
        <taxon>Pseudomonadota</taxon>
        <taxon>Gammaproteobacteria</taxon>
        <taxon>Oceanospirillales</taxon>
        <taxon>Oceanospirillaceae</taxon>
        <taxon>Nitrincola</taxon>
    </lineage>
</organism>
<dbReference type="SMART" id="SM00450">
    <property type="entry name" value="RHOD"/>
    <property type="match status" value="1"/>
</dbReference>
<comment type="similarity">
    <text evidence="3">Belongs to the GlpE family.</text>
</comment>
<dbReference type="PATRIC" id="fig|1229521.3.peg.2308"/>
<comment type="caution">
    <text evidence="5">The sequence shown here is derived from an EMBL/GenBank/DDBJ whole genome shotgun (WGS) entry which is preliminary data.</text>
</comment>
<evidence type="ECO:0000313" key="6">
    <source>
        <dbReference type="Proteomes" id="UP000019464"/>
    </source>
</evidence>
<comment type="function">
    <text evidence="3">Transferase that catalyzes the transfer of sulfur from thiosulfate to thiophilic acceptors such as cyanide or dithiols. May function in a CysM-independent thiosulfate assimilation pathway by catalyzing the conversion of thiosulfate to sulfite, which can then be used for L-cysteine biosynthesis.</text>
</comment>
<comment type="subcellular location">
    <subcellularLocation>
        <location evidence="3">Cytoplasm</location>
    </subcellularLocation>
</comment>
<keyword evidence="1 3" id="KW-0963">Cytoplasm</keyword>
<evidence type="ECO:0000259" key="4">
    <source>
        <dbReference type="PROSITE" id="PS50206"/>
    </source>
</evidence>
<dbReference type="PANTHER" id="PTHR43031:SF6">
    <property type="entry name" value="THIOSULFATE SULFURTRANSFERASE GLPE"/>
    <property type="match status" value="1"/>
</dbReference>
<dbReference type="InterPro" id="IPR036873">
    <property type="entry name" value="Rhodanese-like_dom_sf"/>
</dbReference>
<dbReference type="EMBL" id="AONB01000011">
    <property type="protein sequence ID" value="EXJ10668.1"/>
    <property type="molecule type" value="Genomic_DNA"/>
</dbReference>
<dbReference type="NCBIfam" id="NF001195">
    <property type="entry name" value="PRK00162.1"/>
    <property type="match status" value="1"/>
</dbReference>
<dbReference type="GO" id="GO:0103041">
    <property type="term" value="F:thiosulfate-thioredoxin sulfurtransferase activity"/>
    <property type="evidence" value="ECO:0007669"/>
    <property type="project" value="RHEA"/>
</dbReference>
<name>W9UTW1_9GAMM</name>
<dbReference type="InterPro" id="IPR001763">
    <property type="entry name" value="Rhodanese-like_dom"/>
</dbReference>
<feature type="active site" description="Cysteine persulfide intermediate" evidence="3">
    <location>
        <position position="64"/>
    </location>
</feature>
<proteinExistence type="inferred from homology"/>
<feature type="domain" description="Rhodanese" evidence="4">
    <location>
        <begin position="16"/>
        <end position="104"/>
    </location>
</feature>
<dbReference type="GO" id="GO:0004792">
    <property type="term" value="F:thiosulfate-cyanide sulfurtransferase activity"/>
    <property type="evidence" value="ECO:0007669"/>
    <property type="project" value="UniProtKB-UniRule"/>
</dbReference>
<evidence type="ECO:0000256" key="2">
    <source>
        <dbReference type="ARBA" id="ARBA00022679"/>
    </source>
</evidence>
<keyword evidence="6" id="KW-1185">Reference proteome</keyword>
<dbReference type="Gene3D" id="3.40.250.10">
    <property type="entry name" value="Rhodanese-like domain"/>
    <property type="match status" value="1"/>
</dbReference>
<dbReference type="HAMAP" id="MF_01009">
    <property type="entry name" value="Thiosulf_sulfurtr"/>
    <property type="match status" value="1"/>
</dbReference>
<dbReference type="STRING" id="1229521.D791_02273"/>
<protein>
    <recommendedName>
        <fullName evidence="3">Thiosulfate sulfurtransferase GlpE</fullName>
        <ecNumber evidence="3">2.8.1.1</ecNumber>
    </recommendedName>
</protein>